<dbReference type="EMBL" id="HACA01021827">
    <property type="protein sequence ID" value="CDW39188.1"/>
    <property type="molecule type" value="Transcribed_RNA"/>
</dbReference>
<protein>
    <submittedName>
        <fullName evidence="1">Uncharacterized protein</fullName>
    </submittedName>
</protein>
<name>A0A0K2ULP5_LEPSM</name>
<dbReference type="AlphaFoldDB" id="A0A0K2ULP5"/>
<proteinExistence type="predicted"/>
<accession>A0A0K2ULP5</accession>
<organism evidence="1">
    <name type="scientific">Lepeophtheirus salmonis</name>
    <name type="common">Salmon louse</name>
    <name type="synonym">Caligus salmonis</name>
    <dbReference type="NCBI Taxonomy" id="72036"/>
    <lineage>
        <taxon>Eukaryota</taxon>
        <taxon>Metazoa</taxon>
        <taxon>Ecdysozoa</taxon>
        <taxon>Arthropoda</taxon>
        <taxon>Crustacea</taxon>
        <taxon>Multicrustacea</taxon>
        <taxon>Hexanauplia</taxon>
        <taxon>Copepoda</taxon>
        <taxon>Siphonostomatoida</taxon>
        <taxon>Caligidae</taxon>
        <taxon>Lepeophtheirus</taxon>
    </lineage>
</organism>
<reference evidence="1" key="1">
    <citation type="submission" date="2014-05" db="EMBL/GenBank/DDBJ databases">
        <authorList>
            <person name="Chronopoulou M."/>
        </authorList>
    </citation>
    <scope>NUCLEOTIDE SEQUENCE</scope>
    <source>
        <tissue evidence="1">Whole organism</tissue>
    </source>
</reference>
<sequence length="69" mass="7863">MLCVFENMMQSHTLYGTVTGNFIPCKFIPCLSIPNNFIPSKFIPCKIPCHTFHSHFEEGYLVSKPLSIL</sequence>
<evidence type="ECO:0000313" key="1">
    <source>
        <dbReference type="EMBL" id="CDW39188.1"/>
    </source>
</evidence>